<feature type="coiled-coil region" evidence="6">
    <location>
        <begin position="24"/>
        <end position="51"/>
    </location>
</feature>
<keyword evidence="2" id="KW-0433">Leucine-rich repeat</keyword>
<feature type="non-terminal residue" evidence="11">
    <location>
        <position position="795"/>
    </location>
</feature>
<keyword evidence="3" id="KW-0677">Repeat</keyword>
<dbReference type="PANTHER" id="PTHR23155">
    <property type="entry name" value="DISEASE RESISTANCE PROTEIN RP"/>
    <property type="match status" value="1"/>
</dbReference>
<dbReference type="Pfam" id="PF23598">
    <property type="entry name" value="LRR_14"/>
    <property type="match status" value="1"/>
</dbReference>
<dbReference type="PANTHER" id="PTHR23155:SF1185">
    <property type="entry name" value="DISEASE RESISTANCE RPP8-LIKE PROTEIN 3-RELATED"/>
    <property type="match status" value="1"/>
</dbReference>
<keyword evidence="4" id="KW-0547">Nucleotide-binding</keyword>
<proteinExistence type="inferred from homology"/>
<dbReference type="PRINTS" id="PR00364">
    <property type="entry name" value="DISEASERSIST"/>
</dbReference>
<dbReference type="SUPFAM" id="SSF52058">
    <property type="entry name" value="L domain-like"/>
    <property type="match status" value="1"/>
</dbReference>
<evidence type="ECO:0000259" key="8">
    <source>
        <dbReference type="Pfam" id="PF18052"/>
    </source>
</evidence>
<name>A0A1D1ZB03_9ARAE</name>
<dbReference type="InterPro" id="IPR027417">
    <property type="entry name" value="P-loop_NTPase"/>
</dbReference>
<evidence type="ECO:0000259" key="10">
    <source>
        <dbReference type="Pfam" id="PF23598"/>
    </source>
</evidence>
<evidence type="ECO:0000256" key="6">
    <source>
        <dbReference type="SAM" id="Coils"/>
    </source>
</evidence>
<gene>
    <name evidence="11" type="primary">RPP13_11</name>
    <name evidence="11" type="ORF">g.107081</name>
</gene>
<evidence type="ECO:0000256" key="3">
    <source>
        <dbReference type="ARBA" id="ARBA00022737"/>
    </source>
</evidence>
<dbReference type="InterPro" id="IPR036388">
    <property type="entry name" value="WH-like_DNA-bd_sf"/>
</dbReference>
<dbReference type="AlphaFoldDB" id="A0A1D1ZB03"/>
<dbReference type="Gene3D" id="1.10.8.430">
    <property type="entry name" value="Helical domain of apoptotic protease-activating factors"/>
    <property type="match status" value="1"/>
</dbReference>
<dbReference type="Gene3D" id="1.20.5.4130">
    <property type="match status" value="1"/>
</dbReference>
<dbReference type="Pfam" id="PF18052">
    <property type="entry name" value="Rx_N"/>
    <property type="match status" value="1"/>
</dbReference>
<evidence type="ECO:0000256" key="5">
    <source>
        <dbReference type="ARBA" id="ARBA00022821"/>
    </source>
</evidence>
<evidence type="ECO:0000256" key="4">
    <source>
        <dbReference type="ARBA" id="ARBA00022741"/>
    </source>
</evidence>
<dbReference type="InterPro" id="IPR058922">
    <property type="entry name" value="WHD_DRP"/>
</dbReference>
<evidence type="ECO:0000313" key="11">
    <source>
        <dbReference type="EMBL" id="JAT64080.1"/>
    </source>
</evidence>
<dbReference type="InterPro" id="IPR032675">
    <property type="entry name" value="LRR_dom_sf"/>
</dbReference>
<feature type="domain" description="Disease resistance R13L4/SHOC-2-like LRR" evidence="10">
    <location>
        <begin position="553"/>
        <end position="748"/>
    </location>
</feature>
<feature type="domain" description="NB-ARC" evidence="7">
    <location>
        <begin position="162"/>
        <end position="335"/>
    </location>
</feature>
<dbReference type="InterPro" id="IPR044974">
    <property type="entry name" value="Disease_R_plants"/>
</dbReference>
<dbReference type="InterPro" id="IPR055414">
    <property type="entry name" value="LRR_R13L4/SHOC2-like"/>
</dbReference>
<comment type="similarity">
    <text evidence="1">Belongs to the disease resistance NB-LRR family.</text>
</comment>
<accession>A0A1D1ZB03</accession>
<keyword evidence="5" id="KW-0611">Plant defense</keyword>
<sequence>MAESALSFVAEKLYNLLTGEAVFLHEVRDKVQWLEDQLRRMQASLADADAKRVGQGMTNWLQEVRELAFDAEDVVDTYNLKMNRHRNRCSIIRNTCIFQKLRMIHNTGVQIERIKIRLNDISESWTRFGIVDHTDETQKMALVQERRESAIYREMNIFVGFEEDIRKITGILLNEEVGRRCVVSIVGMGGSGKTTLARRICNNSDVKGSFGVCCALVSVSQTYTRKRILEDIAKQLMNLKKVWQMDERQLTEEVRNVLKRNKYLIVLDDVWEPELWSLIEHCLPDEKNGSRVIITTRILNVAKFADPFTPPHMLNLLNDDQSWDLFTSIVFPKDVEADQVGTAELAQLGKAIVKKCGGLPLAVVLMGGLLTTKERTPSAWQDVMERLDWEEISPEGRVSMQILALSYDALPHHQKSCFLYLSCFPEDYEIDAEKLVRLWVAEGFIPDEEKKQGRGKSRTMEETAELFLEDLVQRCLIQVVEMSVSRRVESCRIHDLLLDLAIKKGEEVNFFHTCRGGAEHTSTPVPTTTRRLALHRGADDRLGERDGFATPKVRTLLLIGTQFPKFSLKFVQRLELLRVLDLEGVEKCVLPEAIGDIIHLRYLGLRRSGVSNIPSSVGKLRNLQTLDVSWNHSLKRLPECVWQMGSLRHIFSAEIITLGENIGKHLISLQTLQYAKAGNWIQKSLRMMTNLRCLGIEDISLPHHRALSDSLNSLVRLRTSVFYGVSLPRKVLILPSHRHLESLHIGGEILMEDDDEEKEESVPALIKKYSSDELPPNLNLLGLQRTLLQQDPLSL</sequence>
<dbReference type="CDD" id="cd14798">
    <property type="entry name" value="RX-CC_like"/>
    <property type="match status" value="1"/>
</dbReference>
<dbReference type="SUPFAM" id="SSF52540">
    <property type="entry name" value="P-loop containing nucleoside triphosphate hydrolases"/>
    <property type="match status" value="1"/>
</dbReference>
<dbReference type="InterPro" id="IPR038005">
    <property type="entry name" value="RX-like_CC"/>
</dbReference>
<evidence type="ECO:0000256" key="2">
    <source>
        <dbReference type="ARBA" id="ARBA00022614"/>
    </source>
</evidence>
<feature type="domain" description="Disease resistance N-terminal" evidence="8">
    <location>
        <begin position="5"/>
        <end position="89"/>
    </location>
</feature>
<keyword evidence="6" id="KW-0175">Coiled coil</keyword>
<dbReference type="FunFam" id="3.40.50.300:FF:001091">
    <property type="entry name" value="Probable disease resistance protein At1g61300"/>
    <property type="match status" value="1"/>
</dbReference>
<dbReference type="EMBL" id="GDJX01003856">
    <property type="protein sequence ID" value="JAT64080.1"/>
    <property type="molecule type" value="Transcribed_RNA"/>
</dbReference>
<dbReference type="Pfam" id="PF23559">
    <property type="entry name" value="WHD_DRP"/>
    <property type="match status" value="1"/>
</dbReference>
<dbReference type="FunFam" id="1.10.10.10:FF:000322">
    <property type="entry name" value="Probable disease resistance protein At1g63360"/>
    <property type="match status" value="1"/>
</dbReference>
<dbReference type="GO" id="GO:0042742">
    <property type="term" value="P:defense response to bacterium"/>
    <property type="evidence" value="ECO:0007669"/>
    <property type="project" value="UniProtKB-ARBA"/>
</dbReference>
<dbReference type="Gene3D" id="1.10.10.10">
    <property type="entry name" value="Winged helix-like DNA-binding domain superfamily/Winged helix DNA-binding domain"/>
    <property type="match status" value="1"/>
</dbReference>
<dbReference type="GO" id="GO:0002758">
    <property type="term" value="P:innate immune response-activating signaling pathway"/>
    <property type="evidence" value="ECO:0007669"/>
    <property type="project" value="UniProtKB-ARBA"/>
</dbReference>
<dbReference type="Pfam" id="PF00931">
    <property type="entry name" value="NB-ARC"/>
    <property type="match status" value="1"/>
</dbReference>
<dbReference type="Gene3D" id="3.40.50.300">
    <property type="entry name" value="P-loop containing nucleotide triphosphate hydrolases"/>
    <property type="match status" value="1"/>
</dbReference>
<dbReference type="InterPro" id="IPR042197">
    <property type="entry name" value="Apaf_helical"/>
</dbReference>
<dbReference type="GO" id="GO:0043531">
    <property type="term" value="F:ADP binding"/>
    <property type="evidence" value="ECO:0007669"/>
    <property type="project" value="InterPro"/>
</dbReference>
<protein>
    <submittedName>
        <fullName evidence="11">Disease resistance protein RPP13</fullName>
    </submittedName>
</protein>
<dbReference type="GO" id="GO:0009626">
    <property type="term" value="P:plant-type hypersensitive response"/>
    <property type="evidence" value="ECO:0007669"/>
    <property type="project" value="UniProtKB-ARBA"/>
</dbReference>
<evidence type="ECO:0000256" key="1">
    <source>
        <dbReference type="ARBA" id="ARBA00008894"/>
    </source>
</evidence>
<feature type="domain" description="Disease resistance protein winged helix" evidence="9">
    <location>
        <begin position="424"/>
        <end position="501"/>
    </location>
</feature>
<dbReference type="Gene3D" id="3.80.10.10">
    <property type="entry name" value="Ribonuclease Inhibitor"/>
    <property type="match status" value="1"/>
</dbReference>
<dbReference type="InterPro" id="IPR041118">
    <property type="entry name" value="Rx_N"/>
</dbReference>
<organism evidence="11">
    <name type="scientific">Anthurium amnicola</name>
    <dbReference type="NCBI Taxonomy" id="1678845"/>
    <lineage>
        <taxon>Eukaryota</taxon>
        <taxon>Viridiplantae</taxon>
        <taxon>Streptophyta</taxon>
        <taxon>Embryophyta</taxon>
        <taxon>Tracheophyta</taxon>
        <taxon>Spermatophyta</taxon>
        <taxon>Magnoliopsida</taxon>
        <taxon>Liliopsida</taxon>
        <taxon>Araceae</taxon>
        <taxon>Pothoideae</taxon>
        <taxon>Potheae</taxon>
        <taxon>Anthurium</taxon>
    </lineage>
</organism>
<dbReference type="InterPro" id="IPR002182">
    <property type="entry name" value="NB-ARC"/>
</dbReference>
<reference evidence="11" key="1">
    <citation type="submission" date="2015-07" db="EMBL/GenBank/DDBJ databases">
        <title>Transcriptome Assembly of Anthurium amnicola.</title>
        <authorList>
            <person name="Suzuki J."/>
        </authorList>
    </citation>
    <scope>NUCLEOTIDE SEQUENCE</scope>
</reference>
<evidence type="ECO:0000259" key="9">
    <source>
        <dbReference type="Pfam" id="PF23559"/>
    </source>
</evidence>
<evidence type="ECO:0000259" key="7">
    <source>
        <dbReference type="Pfam" id="PF00931"/>
    </source>
</evidence>